<dbReference type="EMBL" id="CP014227">
    <property type="protein sequence ID" value="AMD85056.1"/>
    <property type="molecule type" value="Genomic_DNA"/>
</dbReference>
<dbReference type="PANTHER" id="PTHR43861:SF1">
    <property type="entry name" value="TRANS-ACONITATE 2-METHYLTRANSFERASE"/>
    <property type="match status" value="1"/>
</dbReference>
<dbReference type="Pfam" id="PF13649">
    <property type="entry name" value="Methyltransf_25"/>
    <property type="match status" value="1"/>
</dbReference>
<keyword evidence="2" id="KW-0808">Transferase</keyword>
<evidence type="ECO:0000256" key="2">
    <source>
        <dbReference type="ARBA" id="ARBA00022679"/>
    </source>
</evidence>
<reference evidence="4 6" key="1">
    <citation type="submission" date="2016-02" db="EMBL/GenBank/DDBJ databases">
        <authorList>
            <person name="Holder M.E."/>
            <person name="Ajami N.J."/>
            <person name="Petrosino J.F."/>
        </authorList>
    </citation>
    <scope>NUCLEOTIDE SEQUENCE [LARGE SCALE GENOMIC DNA]</scope>
    <source>
        <strain evidence="4 6">CCUG 32990</strain>
    </source>
</reference>
<name>A0AAX2GYF1_9FLAO</name>
<dbReference type="Proteomes" id="UP000065822">
    <property type="component" value="Chromosome"/>
</dbReference>
<dbReference type="KEGG" id="chg:AXF12_05705"/>
<dbReference type="InterPro" id="IPR041698">
    <property type="entry name" value="Methyltransf_25"/>
</dbReference>
<protein>
    <submittedName>
        <fullName evidence="5">Trans-aconitate methyltransferase</fullName>
    </submittedName>
</protein>
<evidence type="ECO:0000313" key="7">
    <source>
        <dbReference type="Proteomes" id="UP000215539"/>
    </source>
</evidence>
<evidence type="ECO:0000313" key="4">
    <source>
        <dbReference type="EMBL" id="AMD85056.1"/>
    </source>
</evidence>
<organism evidence="5 7">
    <name type="scientific">Capnocytophaga haemolytica</name>
    <dbReference type="NCBI Taxonomy" id="45243"/>
    <lineage>
        <taxon>Bacteria</taxon>
        <taxon>Pseudomonadati</taxon>
        <taxon>Bacteroidota</taxon>
        <taxon>Flavobacteriia</taxon>
        <taxon>Flavobacteriales</taxon>
        <taxon>Flavobacteriaceae</taxon>
        <taxon>Capnocytophaga</taxon>
    </lineage>
</organism>
<dbReference type="PANTHER" id="PTHR43861">
    <property type="entry name" value="TRANS-ACONITATE 2-METHYLTRANSFERASE-RELATED"/>
    <property type="match status" value="1"/>
</dbReference>
<sequence length="219" mass="24010">MQPPISDMAMLGRLLRCPSGDKAIALADYMFASNETMIASTLAQLQLPENGTLLEIGFGGGGHLSALFTKLPTVHYTGIDASAAMVAYAQRQNASYTESGKARFLCASPEKPLSLTGVFNAAFMVNVLYFISDPKAYFTDLYTHLSLGGQLLITCIDKALGSKIPFAQEDFTFYDVDEVEAILTPIGFTLKDTKTFTETLISKDGKRIERRYWVASFKK</sequence>
<dbReference type="GO" id="GO:0008168">
    <property type="term" value="F:methyltransferase activity"/>
    <property type="evidence" value="ECO:0007669"/>
    <property type="project" value="UniProtKB-KW"/>
</dbReference>
<accession>A0AAX2GYF1</accession>
<dbReference type="Gene3D" id="3.40.50.150">
    <property type="entry name" value="Vaccinia Virus protein VP39"/>
    <property type="match status" value="1"/>
</dbReference>
<evidence type="ECO:0000313" key="6">
    <source>
        <dbReference type="Proteomes" id="UP000065822"/>
    </source>
</evidence>
<dbReference type="RefSeq" id="WP_066429103.1">
    <property type="nucleotide sequence ID" value="NZ_CP014227.1"/>
</dbReference>
<reference evidence="5 7" key="2">
    <citation type="submission" date="2017-06" db="EMBL/GenBank/DDBJ databases">
        <authorList>
            <consortium name="Pathogen Informatics"/>
        </authorList>
    </citation>
    <scope>NUCLEOTIDE SEQUENCE [LARGE SCALE GENOMIC DNA]</scope>
    <source>
        <strain evidence="5 7">NCTC12947</strain>
    </source>
</reference>
<dbReference type="AlphaFoldDB" id="A0AAX2GYF1"/>
<dbReference type="GO" id="GO:0032259">
    <property type="term" value="P:methylation"/>
    <property type="evidence" value="ECO:0007669"/>
    <property type="project" value="UniProtKB-KW"/>
</dbReference>
<dbReference type="CDD" id="cd02440">
    <property type="entry name" value="AdoMet_MTases"/>
    <property type="match status" value="1"/>
</dbReference>
<dbReference type="EMBL" id="LT906449">
    <property type="protein sequence ID" value="SNV05338.1"/>
    <property type="molecule type" value="Genomic_DNA"/>
</dbReference>
<evidence type="ECO:0000256" key="1">
    <source>
        <dbReference type="ARBA" id="ARBA00022603"/>
    </source>
</evidence>
<feature type="domain" description="Methyltransferase" evidence="3">
    <location>
        <begin position="54"/>
        <end position="149"/>
    </location>
</feature>
<keyword evidence="6" id="KW-1185">Reference proteome</keyword>
<dbReference type="InterPro" id="IPR029063">
    <property type="entry name" value="SAM-dependent_MTases_sf"/>
</dbReference>
<gene>
    <name evidence="4" type="ORF">AXF12_05705</name>
    <name evidence="5" type="ORF">SAMEA44541418_00579</name>
</gene>
<evidence type="ECO:0000259" key="3">
    <source>
        <dbReference type="Pfam" id="PF13649"/>
    </source>
</evidence>
<evidence type="ECO:0000313" key="5">
    <source>
        <dbReference type="EMBL" id="SNV05338.1"/>
    </source>
</evidence>
<dbReference type="SUPFAM" id="SSF53335">
    <property type="entry name" value="S-adenosyl-L-methionine-dependent methyltransferases"/>
    <property type="match status" value="1"/>
</dbReference>
<dbReference type="Proteomes" id="UP000215539">
    <property type="component" value="Chromosome 1"/>
</dbReference>
<keyword evidence="1 5" id="KW-0489">Methyltransferase</keyword>
<proteinExistence type="predicted"/>